<gene>
    <name evidence="8" type="ORF">HXX08_15670</name>
    <name evidence="9" type="ORF">OZ401_002815</name>
</gene>
<feature type="transmembrane region" description="Helical" evidence="6">
    <location>
        <begin position="279"/>
        <end position="300"/>
    </location>
</feature>
<dbReference type="Proteomes" id="UP001431572">
    <property type="component" value="Chromosome 2"/>
</dbReference>
<dbReference type="PRINTS" id="PR01035">
    <property type="entry name" value="TCRTETA"/>
</dbReference>
<dbReference type="InterPro" id="IPR011701">
    <property type="entry name" value="MFS"/>
</dbReference>
<feature type="transmembrane region" description="Helical" evidence="6">
    <location>
        <begin position="146"/>
        <end position="169"/>
    </location>
</feature>
<dbReference type="GO" id="GO:0005886">
    <property type="term" value="C:plasma membrane"/>
    <property type="evidence" value="ECO:0007669"/>
    <property type="project" value="UniProtKB-SubCell"/>
</dbReference>
<reference evidence="9" key="2">
    <citation type="journal article" date="2024" name="Nature">
        <title>Anoxygenic phototroph of the Chloroflexota uses a type I reaction centre.</title>
        <authorList>
            <person name="Tsuji J.M."/>
            <person name="Shaw N.A."/>
            <person name="Nagashima S."/>
            <person name="Venkiteswaran J.J."/>
            <person name="Schiff S.L."/>
            <person name="Watanabe T."/>
            <person name="Fukui M."/>
            <person name="Hanada S."/>
            <person name="Tank M."/>
            <person name="Neufeld J.D."/>
        </authorList>
    </citation>
    <scope>NUCLEOTIDE SEQUENCE</scope>
    <source>
        <strain evidence="9">L227-S17</strain>
    </source>
</reference>
<dbReference type="RefSeq" id="WP_341471103.1">
    <property type="nucleotide sequence ID" value="NZ_CP128400.1"/>
</dbReference>
<dbReference type="EMBL" id="JACATZ010000003">
    <property type="protein sequence ID" value="NWJ47300.1"/>
    <property type="molecule type" value="Genomic_DNA"/>
</dbReference>
<dbReference type="Gene3D" id="1.20.1250.20">
    <property type="entry name" value="MFS general substrate transporter like domains"/>
    <property type="match status" value="1"/>
</dbReference>
<dbReference type="AlphaFoldDB" id="A0A8T7M5A0"/>
<feature type="transmembrane region" description="Helical" evidence="6">
    <location>
        <begin position="241"/>
        <end position="259"/>
    </location>
</feature>
<dbReference type="InterPro" id="IPR020846">
    <property type="entry name" value="MFS_dom"/>
</dbReference>
<feature type="transmembrane region" description="Helical" evidence="6">
    <location>
        <begin position="367"/>
        <end position="385"/>
    </location>
</feature>
<evidence type="ECO:0000313" key="10">
    <source>
        <dbReference type="Proteomes" id="UP000521676"/>
    </source>
</evidence>
<evidence type="ECO:0000259" key="7">
    <source>
        <dbReference type="PROSITE" id="PS50850"/>
    </source>
</evidence>
<feature type="transmembrane region" description="Helical" evidence="6">
    <location>
        <begin position="212"/>
        <end position="229"/>
    </location>
</feature>
<keyword evidence="11" id="KW-1185">Reference proteome</keyword>
<proteinExistence type="predicted"/>
<dbReference type="Gene3D" id="1.20.1720.10">
    <property type="entry name" value="Multidrug resistance protein D"/>
    <property type="match status" value="1"/>
</dbReference>
<feature type="transmembrane region" description="Helical" evidence="6">
    <location>
        <begin position="312"/>
        <end position="331"/>
    </location>
</feature>
<comment type="subcellular location">
    <subcellularLocation>
        <location evidence="1">Cell membrane</location>
        <topology evidence="1">Multi-pass membrane protein</topology>
    </subcellularLocation>
</comment>
<evidence type="ECO:0000256" key="1">
    <source>
        <dbReference type="ARBA" id="ARBA00004651"/>
    </source>
</evidence>
<keyword evidence="4 6" id="KW-1133">Transmembrane helix</keyword>
<dbReference type="InterPro" id="IPR036259">
    <property type="entry name" value="MFS_trans_sf"/>
</dbReference>
<organism evidence="8 10">
    <name type="scientific">Candidatus Chlorohelix allophototropha</name>
    <dbReference type="NCBI Taxonomy" id="3003348"/>
    <lineage>
        <taxon>Bacteria</taxon>
        <taxon>Bacillati</taxon>
        <taxon>Chloroflexota</taxon>
        <taxon>Chloroflexia</taxon>
        <taxon>Candidatus Chloroheliales</taxon>
        <taxon>Candidatus Chloroheliaceae</taxon>
        <taxon>Candidatus Chlorohelix</taxon>
    </lineage>
</organism>
<accession>A0A8T7M5A0</accession>
<feature type="transmembrane region" description="Helical" evidence="6">
    <location>
        <begin position="343"/>
        <end position="361"/>
    </location>
</feature>
<dbReference type="EMBL" id="CP128400">
    <property type="protein sequence ID" value="WJW69218.1"/>
    <property type="molecule type" value="Genomic_DNA"/>
</dbReference>
<feature type="transmembrane region" description="Helical" evidence="6">
    <location>
        <begin position="88"/>
        <end position="107"/>
    </location>
</feature>
<dbReference type="Pfam" id="PF07690">
    <property type="entry name" value="MFS_1"/>
    <property type="match status" value="1"/>
</dbReference>
<dbReference type="Proteomes" id="UP000521676">
    <property type="component" value="Unassembled WGS sequence"/>
</dbReference>
<protein>
    <submittedName>
        <fullName evidence="8">MFS transporter</fullName>
    </submittedName>
</protein>
<feature type="transmembrane region" description="Helical" evidence="6">
    <location>
        <begin position="435"/>
        <end position="457"/>
    </location>
</feature>
<evidence type="ECO:0000256" key="6">
    <source>
        <dbReference type="SAM" id="Phobius"/>
    </source>
</evidence>
<evidence type="ECO:0000256" key="4">
    <source>
        <dbReference type="ARBA" id="ARBA00022989"/>
    </source>
</evidence>
<feature type="domain" description="Major facilitator superfamily (MFS) profile" evidence="7">
    <location>
        <begin position="22"/>
        <end position="462"/>
    </location>
</feature>
<feature type="transmembrane region" description="Helical" evidence="6">
    <location>
        <begin position="21"/>
        <end position="45"/>
    </location>
</feature>
<name>A0A8T7M5A0_9CHLR</name>
<feature type="transmembrane region" description="Helical" evidence="6">
    <location>
        <begin position="175"/>
        <end position="192"/>
    </location>
</feature>
<evidence type="ECO:0000313" key="8">
    <source>
        <dbReference type="EMBL" id="NWJ47300.1"/>
    </source>
</evidence>
<keyword evidence="5 6" id="KW-0472">Membrane</keyword>
<evidence type="ECO:0000313" key="9">
    <source>
        <dbReference type="EMBL" id="WJW69218.1"/>
    </source>
</evidence>
<evidence type="ECO:0000313" key="11">
    <source>
        <dbReference type="Proteomes" id="UP001431572"/>
    </source>
</evidence>
<keyword evidence="2" id="KW-0813">Transport</keyword>
<keyword evidence="3 6" id="KW-0812">Transmembrane</keyword>
<evidence type="ECO:0000256" key="5">
    <source>
        <dbReference type="ARBA" id="ARBA00023136"/>
    </source>
</evidence>
<dbReference type="GO" id="GO:0022857">
    <property type="term" value="F:transmembrane transporter activity"/>
    <property type="evidence" value="ECO:0007669"/>
    <property type="project" value="InterPro"/>
</dbReference>
<dbReference type="PROSITE" id="PS50850">
    <property type="entry name" value="MFS"/>
    <property type="match status" value="1"/>
</dbReference>
<feature type="transmembrane region" description="Helical" evidence="6">
    <location>
        <begin position="113"/>
        <end position="134"/>
    </location>
</feature>
<dbReference type="CDD" id="cd17321">
    <property type="entry name" value="MFS_MMR_MDR_like"/>
    <property type="match status" value="1"/>
</dbReference>
<dbReference type="SUPFAM" id="SSF103473">
    <property type="entry name" value="MFS general substrate transporter"/>
    <property type="match status" value="1"/>
</dbReference>
<sequence>MKQQKVKEKKEQTPEAKMQRRVLTVLFFGVLMGALDIAIVGPALSAIGESFNVDERGLAWVFTMYVLFSLICSLIMGKLSDRYGRRNIFLMNIAIFGVGSLVVALSPNLAVMLVGRALQGGAAGGIFPVASAIIGDIFPAERRGRALGLIGAVFGIAFIIGPIIGGVLLLAGWHWLFLINIPISAIVFWYGLKTLPVLSTGVKSGRFDISGTIFLAIWITGLTVGVSQIDAKDLIGSLGTPSVWIFLLVALVGLPFFFFAERRALDPVMPPQLTASRQLILAGILGAGIGLGEVATVFLPPLAVKAFGVTESVASFLMLPLVMAMAFASPLTGRMLDKFGSKAVLVVGNLIATVGFALLIVAGQTMWGYILANIIIGLGMGAVLGSPLRYIMLAEAPLKFRASAQGLITVYTGIGQMLGSALVGAVASSHGGVDGYMLAFLSVGVLSAVMVVIALGLKGRHIEHGTTEKVSEESELVRS</sequence>
<evidence type="ECO:0000256" key="3">
    <source>
        <dbReference type="ARBA" id="ARBA00022692"/>
    </source>
</evidence>
<dbReference type="InterPro" id="IPR001958">
    <property type="entry name" value="Tet-R_TetA/multi-R_MdtG-like"/>
</dbReference>
<evidence type="ECO:0000256" key="2">
    <source>
        <dbReference type="ARBA" id="ARBA00022448"/>
    </source>
</evidence>
<dbReference type="PANTHER" id="PTHR42718:SF9">
    <property type="entry name" value="MAJOR FACILITATOR SUPERFAMILY MULTIDRUG TRANSPORTER MFSC"/>
    <property type="match status" value="1"/>
</dbReference>
<reference evidence="8 10" key="1">
    <citation type="submission" date="2020-06" db="EMBL/GenBank/DDBJ databases">
        <title>Anoxygenic phototrophic Chloroflexota member uses a Type I reaction center.</title>
        <authorList>
            <person name="Tsuji J.M."/>
            <person name="Shaw N.A."/>
            <person name="Nagashima S."/>
            <person name="Venkiteswaran J."/>
            <person name="Schiff S.L."/>
            <person name="Hanada S."/>
            <person name="Tank M."/>
            <person name="Neufeld J.D."/>
        </authorList>
    </citation>
    <scope>NUCLEOTIDE SEQUENCE [LARGE SCALE GENOMIC DNA]</scope>
    <source>
        <strain evidence="8">L227-S17</strain>
    </source>
</reference>
<feature type="transmembrane region" description="Helical" evidence="6">
    <location>
        <begin position="406"/>
        <end position="429"/>
    </location>
</feature>
<feature type="transmembrane region" description="Helical" evidence="6">
    <location>
        <begin position="57"/>
        <end position="76"/>
    </location>
</feature>
<dbReference type="PANTHER" id="PTHR42718">
    <property type="entry name" value="MAJOR FACILITATOR SUPERFAMILY MULTIDRUG TRANSPORTER MFSC"/>
    <property type="match status" value="1"/>
</dbReference>